<dbReference type="RefSeq" id="WP_153860259.1">
    <property type="nucleotide sequence ID" value="NZ_CP045913.1"/>
</dbReference>
<evidence type="ECO:0000256" key="2">
    <source>
        <dbReference type="ARBA" id="ARBA00004496"/>
    </source>
</evidence>
<comment type="catalytic activity">
    <reaction evidence="1 9">
        <text>Exonucleolytic cleavage in the 3'- to 5'-direction to yield nucleoside 5'-phosphates.</text>
        <dbReference type="EC" id="3.1.13.1"/>
    </reaction>
</comment>
<evidence type="ECO:0000259" key="11">
    <source>
        <dbReference type="SMART" id="SM00955"/>
    </source>
</evidence>
<evidence type="ECO:0000256" key="8">
    <source>
        <dbReference type="ARBA" id="ARBA00022884"/>
    </source>
</evidence>
<keyword evidence="7 9" id="KW-0269">Exonuclease</keyword>
<dbReference type="PROSITE" id="PS01175">
    <property type="entry name" value="RIBONUCLEASE_II"/>
    <property type="match status" value="1"/>
</dbReference>
<reference evidence="12 13" key="1">
    <citation type="submission" date="2019-11" db="EMBL/GenBank/DDBJ databases">
        <title>The Phosphoenolpyruvate Phosphotransferase System Regulates Serratia proteamaculans 336X Biofilm Formation and Wheat Roots colonization.</title>
        <authorList>
            <person name="Liu F."/>
        </authorList>
    </citation>
    <scope>NUCLEOTIDE SEQUENCE [LARGE SCALE GENOMIC DNA]</scope>
    <source>
        <strain evidence="12 13">336X</strain>
    </source>
</reference>
<evidence type="ECO:0000256" key="1">
    <source>
        <dbReference type="ARBA" id="ARBA00001849"/>
    </source>
</evidence>
<dbReference type="InterPro" id="IPR003029">
    <property type="entry name" value="S1_domain"/>
</dbReference>
<dbReference type="EC" id="3.1.13.1" evidence="9"/>
<dbReference type="Proteomes" id="UP000381260">
    <property type="component" value="Chromosome"/>
</dbReference>
<dbReference type="FunFam" id="2.40.50.140:FF:000079">
    <property type="entry name" value="Exoribonuclease 2"/>
    <property type="match status" value="1"/>
</dbReference>
<evidence type="ECO:0000256" key="3">
    <source>
        <dbReference type="ARBA" id="ARBA00009925"/>
    </source>
</evidence>
<comment type="similarity">
    <text evidence="3 9">Belongs to the RNR ribonuclease family. RNase II subfamily.</text>
</comment>
<gene>
    <name evidence="9" type="primary">rnb</name>
    <name evidence="12" type="ORF">GHV41_23105</name>
</gene>
<proteinExistence type="inferred from homology"/>
<dbReference type="NCBIfam" id="NF003455">
    <property type="entry name" value="PRK05054.1"/>
    <property type="match status" value="1"/>
</dbReference>
<dbReference type="HAMAP" id="MF_01036">
    <property type="entry name" value="RNase_II"/>
    <property type="match status" value="1"/>
</dbReference>
<dbReference type="SMART" id="SM00955">
    <property type="entry name" value="RNB"/>
    <property type="match status" value="1"/>
</dbReference>
<dbReference type="Gene3D" id="2.40.50.640">
    <property type="match status" value="1"/>
</dbReference>
<evidence type="ECO:0000313" key="13">
    <source>
        <dbReference type="Proteomes" id="UP000381260"/>
    </source>
</evidence>
<dbReference type="NCBIfam" id="TIGR00358">
    <property type="entry name" value="3_prime_RNase"/>
    <property type="match status" value="1"/>
</dbReference>
<dbReference type="AlphaFoldDB" id="A0A5Q2VJ62"/>
<comment type="subcellular location">
    <subcellularLocation>
        <location evidence="2 9">Cytoplasm</location>
    </subcellularLocation>
</comment>
<evidence type="ECO:0000256" key="4">
    <source>
        <dbReference type="ARBA" id="ARBA00022490"/>
    </source>
</evidence>
<keyword evidence="4 9" id="KW-0963">Cytoplasm</keyword>
<evidence type="ECO:0000256" key="9">
    <source>
        <dbReference type="HAMAP-Rule" id="MF_01036"/>
    </source>
</evidence>
<dbReference type="InterPro" id="IPR012340">
    <property type="entry name" value="NA-bd_OB-fold"/>
</dbReference>
<dbReference type="Pfam" id="PF08206">
    <property type="entry name" value="OB_RNB"/>
    <property type="match status" value="1"/>
</dbReference>
<dbReference type="GO" id="GO:0003723">
    <property type="term" value="F:RNA binding"/>
    <property type="evidence" value="ECO:0007669"/>
    <property type="project" value="UniProtKB-KW"/>
</dbReference>
<dbReference type="GO" id="GO:0008859">
    <property type="term" value="F:exoribonuclease II activity"/>
    <property type="evidence" value="ECO:0007669"/>
    <property type="project" value="UniProtKB-UniRule"/>
</dbReference>
<protein>
    <recommendedName>
        <fullName evidence="9">Exoribonuclease 2</fullName>
        <ecNumber evidence="9">3.1.13.1</ecNumber>
    </recommendedName>
    <alternativeName>
        <fullName evidence="9">Exoribonuclease II</fullName>
        <shortName evidence="9">RNase II</shortName>
        <shortName evidence="9">Ribonuclease II</shortName>
    </alternativeName>
</protein>
<dbReference type="InterPro" id="IPR022966">
    <property type="entry name" value="RNase_II/R_CS"/>
</dbReference>
<dbReference type="SMART" id="SM00357">
    <property type="entry name" value="CSP"/>
    <property type="match status" value="1"/>
</dbReference>
<comment type="function">
    <text evidence="9">Involved in mRNA degradation. Hydrolyzes single-stranded polyribonucleotides processively in the 3' to 5' direction.</text>
</comment>
<dbReference type="NCBIfam" id="TIGR02062">
    <property type="entry name" value="RNase_B"/>
    <property type="match status" value="1"/>
</dbReference>
<dbReference type="Gene3D" id="2.40.50.140">
    <property type="entry name" value="Nucleic acid-binding proteins"/>
    <property type="match status" value="2"/>
</dbReference>
<organism evidence="12 13">
    <name type="scientific">Serratia proteamaculans</name>
    <dbReference type="NCBI Taxonomy" id="28151"/>
    <lineage>
        <taxon>Bacteria</taxon>
        <taxon>Pseudomonadati</taxon>
        <taxon>Pseudomonadota</taxon>
        <taxon>Gammaproteobacteria</taxon>
        <taxon>Enterobacterales</taxon>
        <taxon>Yersiniaceae</taxon>
        <taxon>Serratia</taxon>
    </lineage>
</organism>
<keyword evidence="5 9" id="KW-0540">Nuclease</keyword>
<dbReference type="InterPro" id="IPR011804">
    <property type="entry name" value="RNase_II"/>
</dbReference>
<dbReference type="GO" id="GO:0005829">
    <property type="term" value="C:cytosol"/>
    <property type="evidence" value="ECO:0007669"/>
    <property type="project" value="UniProtKB-ARBA"/>
</dbReference>
<dbReference type="EMBL" id="CP045913">
    <property type="protein sequence ID" value="QGH63561.1"/>
    <property type="molecule type" value="Genomic_DNA"/>
</dbReference>
<dbReference type="PANTHER" id="PTHR23355">
    <property type="entry name" value="RIBONUCLEASE"/>
    <property type="match status" value="1"/>
</dbReference>
<dbReference type="InterPro" id="IPR050180">
    <property type="entry name" value="RNR_Ribonuclease"/>
</dbReference>
<feature type="domain" description="Cold-shock" evidence="10">
    <location>
        <begin position="23"/>
        <end position="79"/>
    </location>
</feature>
<keyword evidence="8 9" id="KW-0694">RNA-binding</keyword>
<feature type="domain" description="RNB" evidence="11">
    <location>
        <begin position="189"/>
        <end position="517"/>
    </location>
</feature>
<dbReference type="PANTHER" id="PTHR23355:SF37">
    <property type="entry name" value="EXORIBONUCLEASE 2"/>
    <property type="match status" value="1"/>
</dbReference>
<evidence type="ECO:0000256" key="6">
    <source>
        <dbReference type="ARBA" id="ARBA00022801"/>
    </source>
</evidence>
<accession>A0A5Q2VJ62</accession>
<dbReference type="InterPro" id="IPR011129">
    <property type="entry name" value="CSD"/>
</dbReference>
<evidence type="ECO:0000313" key="12">
    <source>
        <dbReference type="EMBL" id="QGH63561.1"/>
    </source>
</evidence>
<dbReference type="InterPro" id="IPR001900">
    <property type="entry name" value="RNase_II/R"/>
</dbReference>
<dbReference type="InterPro" id="IPR004476">
    <property type="entry name" value="RNase_II/RNase_R"/>
</dbReference>
<dbReference type="SUPFAM" id="SSF50249">
    <property type="entry name" value="Nucleic acid-binding proteins"/>
    <property type="match status" value="4"/>
</dbReference>
<dbReference type="Pfam" id="PF00773">
    <property type="entry name" value="RNB"/>
    <property type="match status" value="1"/>
</dbReference>
<keyword evidence="6 9" id="KW-0378">Hydrolase</keyword>
<sequence length="644" mass="72529">MFQDNPLLAQLKQQLHSQTPRVEGVVKGTEKGFGFLEVDGQKSYFIPPPYMKKVMHGDRVSATLHTEKEREIAEPETLIEPFLSRFVGRVQKRDDRLSIVPDHPLLKDAIQCRPVRGLNHNFQAGDWAVAEMCRHPLKGDRGFNADLTQFITDGEDHLAPWWVTLARHNLEKEAPEMIAISEPDASLPREDLTALNFVTIDSASTEDMDDALFVQDNGDGSLQLTIAIADPTAYVEQGSPLDEIARKRAFTNYLPGFNIPMLPRDLSDNLCSLRPNQRRPVLACRVTIGADGALADDIRFFAAEIESKAKLVYDEVSDWLEGIAGWQPPSDDIAQQITLLKRVCDVRNSWRHQHALVFKDRPDYRFVLGEKGEVLEIVTEQRRTANRIVEECMIASNVCAAIVLRDRLGFGIYNVHTGFDPLLVEQAVTVLQANGVEADAEKLLTLEGFCELRRHLDSQPTQFLDSRIRRSQTYAEISTTPGPHYGLGLEAYATWTSPIRKYGDMVNHRLLKAIIAEQSAEKPQDEVTVQLAERRRLNRMAERDVGDWLYARYLKDKAGTDERFNAEIIDVTRGGLRVRLLDNGAVAFIPAPFIHAVRDEMVCSQETGTVQIKGEVVYRQGDNLQVTIAEVRMETRSVIARPAA</sequence>
<dbReference type="GO" id="GO:0006402">
    <property type="term" value="P:mRNA catabolic process"/>
    <property type="evidence" value="ECO:0007669"/>
    <property type="project" value="UniProtKB-UniRule"/>
</dbReference>
<name>A0A5Q2VJ62_SERPR</name>
<evidence type="ECO:0000256" key="7">
    <source>
        <dbReference type="ARBA" id="ARBA00022839"/>
    </source>
</evidence>
<dbReference type="InterPro" id="IPR013223">
    <property type="entry name" value="RNase_B_OB_dom"/>
</dbReference>
<dbReference type="Pfam" id="PF00575">
    <property type="entry name" value="S1"/>
    <property type="match status" value="1"/>
</dbReference>
<evidence type="ECO:0000256" key="5">
    <source>
        <dbReference type="ARBA" id="ARBA00022722"/>
    </source>
</evidence>
<evidence type="ECO:0000259" key="10">
    <source>
        <dbReference type="SMART" id="SM00357"/>
    </source>
</evidence>